<feature type="chain" id="PRO_5014572336" description="Transmembrane protein" evidence="1">
    <location>
        <begin position="28"/>
        <end position="145"/>
    </location>
</feature>
<dbReference type="EMBL" id="PSQE01000002">
    <property type="protein sequence ID" value="RHN71911.1"/>
    <property type="molecule type" value="Genomic_DNA"/>
</dbReference>
<dbReference type="Proteomes" id="UP000265566">
    <property type="component" value="Chromosome 2"/>
</dbReference>
<reference evidence="2 5" key="2">
    <citation type="journal article" date="2014" name="BMC Genomics">
        <title>An improved genome release (version Mt4.0) for the model legume Medicago truncatula.</title>
        <authorList>
            <person name="Tang H."/>
            <person name="Krishnakumar V."/>
            <person name="Bidwell S."/>
            <person name="Rosen B."/>
            <person name="Chan A."/>
            <person name="Zhou S."/>
            <person name="Gentzbittel L."/>
            <person name="Childs K.L."/>
            <person name="Yandell M."/>
            <person name="Gundlach H."/>
            <person name="Mayer K.F."/>
            <person name="Schwartz D.C."/>
            <person name="Town C.D."/>
        </authorList>
    </citation>
    <scope>GENOME REANNOTATION</scope>
    <source>
        <strain evidence="4 5">cv. Jemalong A17</strain>
    </source>
</reference>
<dbReference type="AlphaFoldDB" id="G7IP25"/>
<evidence type="ECO:0000313" key="4">
    <source>
        <dbReference type="EnsemblPlants" id="AES63787"/>
    </source>
</evidence>
<feature type="signal peptide" evidence="1">
    <location>
        <begin position="1"/>
        <end position="27"/>
    </location>
</feature>
<reference evidence="3" key="5">
    <citation type="journal article" date="2018" name="Nat. Plants">
        <title>Whole-genome landscape of Medicago truncatula symbiotic genes.</title>
        <authorList>
            <person name="Pecrix Y."/>
            <person name="Gamas P."/>
            <person name="Carrere S."/>
        </authorList>
    </citation>
    <scope>NUCLEOTIDE SEQUENCE</scope>
    <source>
        <tissue evidence="3">Leaves</tissue>
    </source>
</reference>
<evidence type="ECO:0000313" key="6">
    <source>
        <dbReference type="Proteomes" id="UP000265566"/>
    </source>
</evidence>
<organism evidence="2 5">
    <name type="scientific">Medicago truncatula</name>
    <name type="common">Barrel medic</name>
    <name type="synonym">Medicago tribuloides</name>
    <dbReference type="NCBI Taxonomy" id="3880"/>
    <lineage>
        <taxon>Eukaryota</taxon>
        <taxon>Viridiplantae</taxon>
        <taxon>Streptophyta</taxon>
        <taxon>Embryophyta</taxon>
        <taxon>Tracheophyta</taxon>
        <taxon>Spermatophyta</taxon>
        <taxon>Magnoliopsida</taxon>
        <taxon>eudicotyledons</taxon>
        <taxon>Gunneridae</taxon>
        <taxon>Pentapetalae</taxon>
        <taxon>rosids</taxon>
        <taxon>fabids</taxon>
        <taxon>Fabales</taxon>
        <taxon>Fabaceae</taxon>
        <taxon>Papilionoideae</taxon>
        <taxon>50 kb inversion clade</taxon>
        <taxon>NPAAA clade</taxon>
        <taxon>Hologalegina</taxon>
        <taxon>IRL clade</taxon>
        <taxon>Trifolieae</taxon>
        <taxon>Medicago</taxon>
    </lineage>
</organism>
<keyword evidence="5" id="KW-1185">Reference proteome</keyword>
<sequence length="145" mass="15634">MGLWNVGVSFMMKCLVLILLRVGDLSGEAGSENVAVKLDSMVSEREVRDQSIIGTRSCTLEDVVGAAGSLFSDKLQTIDSIFPDMPIGNIDDIESMSNFNIVVDVIETIDKVDGKTTILHEVEKCNAKEQIIADKDVSGVSALNV</sequence>
<evidence type="ECO:0000313" key="5">
    <source>
        <dbReference type="Proteomes" id="UP000002051"/>
    </source>
</evidence>
<dbReference type="EMBL" id="CM001218">
    <property type="protein sequence ID" value="AES63787.1"/>
    <property type="molecule type" value="Genomic_DNA"/>
</dbReference>
<dbReference type="Gramene" id="rna7562">
    <property type="protein sequence ID" value="RHN71911.1"/>
    <property type="gene ID" value="gene7562"/>
</dbReference>
<gene>
    <name evidence="2" type="ordered locus">MTR_2g013200</name>
    <name evidence="3" type="ORF">MtrunA17_Chr2g0281961</name>
</gene>
<dbReference type="HOGENOM" id="CLU_1789760_0_0_1"/>
<protein>
    <recommendedName>
        <fullName evidence="7">Transmembrane protein</fullName>
    </recommendedName>
</protein>
<evidence type="ECO:0000313" key="3">
    <source>
        <dbReference type="EMBL" id="RHN71911.1"/>
    </source>
</evidence>
<evidence type="ECO:0008006" key="7">
    <source>
        <dbReference type="Google" id="ProtNLM"/>
    </source>
</evidence>
<name>G7IP25_MEDTR</name>
<accession>G7IP25</accession>
<dbReference type="Proteomes" id="UP000002051">
    <property type="component" value="Chromosome 2"/>
</dbReference>
<reference evidence="6" key="4">
    <citation type="journal article" date="2018" name="Nat. Plants">
        <title>Whole-genome landscape of Medicago truncatula symbiotic genes.</title>
        <authorList>
            <person name="Pecrix Y."/>
            <person name="Staton S.E."/>
            <person name="Sallet E."/>
            <person name="Lelandais-Briere C."/>
            <person name="Moreau S."/>
            <person name="Carrere S."/>
            <person name="Blein T."/>
            <person name="Jardinaud M.F."/>
            <person name="Latrasse D."/>
            <person name="Zouine M."/>
            <person name="Zahm M."/>
            <person name="Kreplak J."/>
            <person name="Mayjonade B."/>
            <person name="Satge C."/>
            <person name="Perez M."/>
            <person name="Cauet S."/>
            <person name="Marande W."/>
            <person name="Chantry-Darmon C."/>
            <person name="Lopez-Roques C."/>
            <person name="Bouchez O."/>
            <person name="Berard A."/>
            <person name="Debelle F."/>
            <person name="Munos S."/>
            <person name="Bendahmane A."/>
            <person name="Berges H."/>
            <person name="Niebel A."/>
            <person name="Buitink J."/>
            <person name="Frugier F."/>
            <person name="Benhamed M."/>
            <person name="Crespi M."/>
            <person name="Gouzy J."/>
            <person name="Gamas P."/>
        </authorList>
    </citation>
    <scope>NUCLEOTIDE SEQUENCE [LARGE SCALE GENOMIC DNA]</scope>
    <source>
        <strain evidence="6">cv. Jemalong A17</strain>
    </source>
</reference>
<evidence type="ECO:0000313" key="2">
    <source>
        <dbReference type="EMBL" id="AES63787.1"/>
    </source>
</evidence>
<reference evidence="4" key="3">
    <citation type="submission" date="2015-04" db="UniProtKB">
        <authorList>
            <consortium name="EnsemblPlants"/>
        </authorList>
    </citation>
    <scope>IDENTIFICATION</scope>
    <source>
        <strain evidence="4">cv. Jemalong A17</strain>
    </source>
</reference>
<keyword evidence="1" id="KW-0732">Signal</keyword>
<dbReference type="PaxDb" id="3880-AES63787"/>
<reference evidence="2 5" key="1">
    <citation type="journal article" date="2011" name="Nature">
        <title>The Medicago genome provides insight into the evolution of rhizobial symbioses.</title>
        <authorList>
            <person name="Young N.D."/>
            <person name="Debelle F."/>
            <person name="Oldroyd G.E."/>
            <person name="Geurts R."/>
            <person name="Cannon S.B."/>
            <person name="Udvardi M.K."/>
            <person name="Benedito V.A."/>
            <person name="Mayer K.F."/>
            <person name="Gouzy J."/>
            <person name="Schoof H."/>
            <person name="Van de Peer Y."/>
            <person name="Proost S."/>
            <person name="Cook D.R."/>
            <person name="Meyers B.C."/>
            <person name="Spannagl M."/>
            <person name="Cheung F."/>
            <person name="De Mita S."/>
            <person name="Krishnakumar V."/>
            <person name="Gundlach H."/>
            <person name="Zhou S."/>
            <person name="Mudge J."/>
            <person name="Bharti A.K."/>
            <person name="Murray J.D."/>
            <person name="Naoumkina M.A."/>
            <person name="Rosen B."/>
            <person name="Silverstein K.A."/>
            <person name="Tang H."/>
            <person name="Rombauts S."/>
            <person name="Zhao P.X."/>
            <person name="Zhou P."/>
            <person name="Barbe V."/>
            <person name="Bardou P."/>
            <person name="Bechner M."/>
            <person name="Bellec A."/>
            <person name="Berger A."/>
            <person name="Berges H."/>
            <person name="Bidwell S."/>
            <person name="Bisseling T."/>
            <person name="Choisne N."/>
            <person name="Couloux A."/>
            <person name="Denny R."/>
            <person name="Deshpande S."/>
            <person name="Dai X."/>
            <person name="Doyle J.J."/>
            <person name="Dudez A.M."/>
            <person name="Farmer A.D."/>
            <person name="Fouteau S."/>
            <person name="Franken C."/>
            <person name="Gibelin C."/>
            <person name="Gish J."/>
            <person name="Goldstein S."/>
            <person name="Gonzalez A.J."/>
            <person name="Green P.J."/>
            <person name="Hallab A."/>
            <person name="Hartog M."/>
            <person name="Hua A."/>
            <person name="Humphray S.J."/>
            <person name="Jeong D.H."/>
            <person name="Jing Y."/>
            <person name="Jocker A."/>
            <person name="Kenton S.M."/>
            <person name="Kim D.J."/>
            <person name="Klee K."/>
            <person name="Lai H."/>
            <person name="Lang C."/>
            <person name="Lin S."/>
            <person name="Macmil S.L."/>
            <person name="Magdelenat G."/>
            <person name="Matthews L."/>
            <person name="McCorrison J."/>
            <person name="Monaghan E.L."/>
            <person name="Mun J.H."/>
            <person name="Najar F.Z."/>
            <person name="Nicholson C."/>
            <person name="Noirot C."/>
            <person name="O'Bleness M."/>
            <person name="Paule C.R."/>
            <person name="Poulain J."/>
            <person name="Prion F."/>
            <person name="Qin B."/>
            <person name="Qu C."/>
            <person name="Retzel E.F."/>
            <person name="Riddle C."/>
            <person name="Sallet E."/>
            <person name="Samain S."/>
            <person name="Samson N."/>
            <person name="Sanders I."/>
            <person name="Saurat O."/>
            <person name="Scarpelli C."/>
            <person name="Schiex T."/>
            <person name="Segurens B."/>
            <person name="Severin A.J."/>
            <person name="Sherrier D.J."/>
            <person name="Shi R."/>
            <person name="Sims S."/>
            <person name="Singer S.R."/>
            <person name="Sinharoy S."/>
            <person name="Sterck L."/>
            <person name="Viollet A."/>
            <person name="Wang B.B."/>
            <person name="Wang K."/>
            <person name="Wang M."/>
            <person name="Wang X."/>
            <person name="Warfsmann J."/>
            <person name="Weissenbach J."/>
            <person name="White D.D."/>
            <person name="White J.D."/>
            <person name="Wiley G.B."/>
            <person name="Wincker P."/>
            <person name="Xing Y."/>
            <person name="Yang L."/>
            <person name="Yao Z."/>
            <person name="Ying F."/>
            <person name="Zhai J."/>
            <person name="Zhou L."/>
            <person name="Zuber A."/>
            <person name="Denarie J."/>
            <person name="Dixon R.A."/>
            <person name="May G.D."/>
            <person name="Schwartz D.C."/>
            <person name="Rogers J."/>
            <person name="Quetier F."/>
            <person name="Town C.D."/>
            <person name="Roe B.A."/>
        </authorList>
    </citation>
    <scope>NUCLEOTIDE SEQUENCE [LARGE SCALE GENOMIC DNA]</scope>
    <source>
        <strain evidence="2">A17</strain>
        <strain evidence="4 5">cv. Jemalong A17</strain>
    </source>
</reference>
<proteinExistence type="predicted"/>
<evidence type="ECO:0000256" key="1">
    <source>
        <dbReference type="SAM" id="SignalP"/>
    </source>
</evidence>
<dbReference type="EnsemblPlants" id="AES63787">
    <property type="protein sequence ID" value="AES63787"/>
    <property type="gene ID" value="MTR_2g013200"/>
</dbReference>